<dbReference type="Proteomes" id="UP000184543">
    <property type="component" value="Unassembled WGS sequence"/>
</dbReference>
<dbReference type="OrthoDB" id="1436230at2"/>
<evidence type="ECO:0000313" key="3">
    <source>
        <dbReference type="Proteomes" id="UP000184543"/>
    </source>
</evidence>
<name>A0A1M6PJN0_9FLAO</name>
<keyword evidence="1" id="KW-0732">Signal</keyword>
<reference evidence="3" key="1">
    <citation type="submission" date="2016-11" db="EMBL/GenBank/DDBJ databases">
        <authorList>
            <person name="Varghese N."/>
            <person name="Submissions S."/>
        </authorList>
    </citation>
    <scope>NUCLEOTIDE SEQUENCE [LARGE SCALE GENOMIC DNA]</scope>
    <source>
        <strain evidence="3">DSM 19858</strain>
    </source>
</reference>
<dbReference type="RefSeq" id="WP_072996065.1">
    <property type="nucleotide sequence ID" value="NZ_FQYU01000024.1"/>
</dbReference>
<evidence type="ECO:0000313" key="2">
    <source>
        <dbReference type="EMBL" id="SHK08137.1"/>
    </source>
</evidence>
<dbReference type="AlphaFoldDB" id="A0A1M6PJN0"/>
<feature type="chain" id="PRO_5012839017" evidence="1">
    <location>
        <begin position="21"/>
        <end position="171"/>
    </location>
</feature>
<keyword evidence="3" id="KW-1185">Reference proteome</keyword>
<proteinExistence type="predicted"/>
<evidence type="ECO:0000256" key="1">
    <source>
        <dbReference type="SAM" id="SignalP"/>
    </source>
</evidence>
<sequence>MKKSLFISLLLLVQVFPVNGQSDSIVLIQRTVDKIENDANLTIKEFDATEVYKQAFDGGGKIELYVDKKGLRKIEQEIGVSFGRLTTVVYFENGQPIKLIDREENFKWLEDQTGWDYSELNKVFQADIYIFDWELDNNKTIEEGKRNLSEGSCAVFEYEPFIELGKELTNK</sequence>
<feature type="signal peptide" evidence="1">
    <location>
        <begin position="1"/>
        <end position="20"/>
    </location>
</feature>
<organism evidence="2 3">
    <name type="scientific">Pseudozobellia thermophila</name>
    <dbReference type="NCBI Taxonomy" id="192903"/>
    <lineage>
        <taxon>Bacteria</taxon>
        <taxon>Pseudomonadati</taxon>
        <taxon>Bacteroidota</taxon>
        <taxon>Flavobacteriia</taxon>
        <taxon>Flavobacteriales</taxon>
        <taxon>Flavobacteriaceae</taxon>
        <taxon>Pseudozobellia</taxon>
    </lineage>
</organism>
<accession>A0A1M6PJN0</accession>
<dbReference type="EMBL" id="FQYU01000024">
    <property type="protein sequence ID" value="SHK08137.1"/>
    <property type="molecule type" value="Genomic_DNA"/>
</dbReference>
<protein>
    <submittedName>
        <fullName evidence="2">Uncharacterized protein</fullName>
    </submittedName>
</protein>
<gene>
    <name evidence="2" type="ORF">SAMN04488513_1241</name>
</gene>